<protein>
    <submittedName>
        <fullName evidence="4">Ankyrin repeat-containing domain protein</fullName>
    </submittedName>
</protein>
<dbReference type="GO" id="GO:0005737">
    <property type="term" value="C:cytoplasm"/>
    <property type="evidence" value="ECO:0007669"/>
    <property type="project" value="TreeGrafter"/>
</dbReference>
<dbReference type="InterPro" id="IPR036770">
    <property type="entry name" value="Ankyrin_rpt-contain_sf"/>
</dbReference>
<dbReference type="SUPFAM" id="SSF48403">
    <property type="entry name" value="Ankyrin repeat"/>
    <property type="match status" value="1"/>
</dbReference>
<proteinExistence type="predicted"/>
<feature type="repeat" description="ANK" evidence="3">
    <location>
        <begin position="1"/>
        <end position="31"/>
    </location>
</feature>
<organism evidence="4 5">
    <name type="scientific">Lasiosphaeria miniovina</name>
    <dbReference type="NCBI Taxonomy" id="1954250"/>
    <lineage>
        <taxon>Eukaryota</taxon>
        <taxon>Fungi</taxon>
        <taxon>Dikarya</taxon>
        <taxon>Ascomycota</taxon>
        <taxon>Pezizomycotina</taxon>
        <taxon>Sordariomycetes</taxon>
        <taxon>Sordariomycetidae</taxon>
        <taxon>Sordariales</taxon>
        <taxon>Lasiosphaeriaceae</taxon>
        <taxon>Lasiosphaeria</taxon>
    </lineage>
</organism>
<dbReference type="SMART" id="SM00248">
    <property type="entry name" value="ANK"/>
    <property type="match status" value="3"/>
</dbReference>
<dbReference type="Pfam" id="PF12796">
    <property type="entry name" value="Ank_2"/>
    <property type="match status" value="2"/>
</dbReference>
<evidence type="ECO:0000256" key="2">
    <source>
        <dbReference type="ARBA" id="ARBA00023043"/>
    </source>
</evidence>
<accession>A0AA39ZYZ8</accession>
<dbReference type="EMBL" id="JAUIRO010000007">
    <property type="protein sequence ID" value="KAK0706261.1"/>
    <property type="molecule type" value="Genomic_DNA"/>
</dbReference>
<evidence type="ECO:0000313" key="5">
    <source>
        <dbReference type="Proteomes" id="UP001172101"/>
    </source>
</evidence>
<keyword evidence="5" id="KW-1185">Reference proteome</keyword>
<dbReference type="PROSITE" id="PS50088">
    <property type="entry name" value="ANK_REPEAT"/>
    <property type="match status" value="4"/>
</dbReference>
<keyword evidence="1" id="KW-0677">Repeat</keyword>
<keyword evidence="2 3" id="KW-0040">ANK repeat</keyword>
<dbReference type="AlphaFoldDB" id="A0AA39ZYZ8"/>
<dbReference type="Gene3D" id="1.25.40.20">
    <property type="entry name" value="Ankyrin repeat-containing domain"/>
    <property type="match status" value="1"/>
</dbReference>
<feature type="repeat" description="ANK" evidence="3">
    <location>
        <begin position="100"/>
        <end position="120"/>
    </location>
</feature>
<evidence type="ECO:0000256" key="1">
    <source>
        <dbReference type="ARBA" id="ARBA00022737"/>
    </source>
</evidence>
<dbReference type="PANTHER" id="PTHR24198">
    <property type="entry name" value="ANKYRIN REPEAT AND PROTEIN KINASE DOMAIN-CONTAINING PROTEIN"/>
    <property type="match status" value="1"/>
</dbReference>
<dbReference type="GeneID" id="85318920"/>
<feature type="repeat" description="ANK" evidence="3">
    <location>
        <begin position="67"/>
        <end position="99"/>
    </location>
</feature>
<sequence>RHAIHQAAQGGHLECVRFLLAAGAPIIDQGEEDDASALWVACQDGHGEAVGLLISHGADVNKPRFGSRRRPIHQAVQNGHLKVVGLLRDHGADLDAGESDGATPLWLASQQGFIDIVNIL</sequence>
<reference evidence="4" key="1">
    <citation type="submission" date="2023-06" db="EMBL/GenBank/DDBJ databases">
        <title>Genome-scale phylogeny and comparative genomics of the fungal order Sordariales.</title>
        <authorList>
            <consortium name="Lawrence Berkeley National Laboratory"/>
            <person name="Hensen N."/>
            <person name="Bonometti L."/>
            <person name="Westerberg I."/>
            <person name="Brannstrom I.O."/>
            <person name="Guillou S."/>
            <person name="Cros-Aarteil S."/>
            <person name="Calhoun S."/>
            <person name="Haridas S."/>
            <person name="Kuo A."/>
            <person name="Mondo S."/>
            <person name="Pangilinan J."/>
            <person name="Riley R."/>
            <person name="LaButti K."/>
            <person name="Andreopoulos B."/>
            <person name="Lipzen A."/>
            <person name="Chen C."/>
            <person name="Yanf M."/>
            <person name="Daum C."/>
            <person name="Ng V."/>
            <person name="Clum A."/>
            <person name="Steindorff A."/>
            <person name="Ohm R."/>
            <person name="Martin F."/>
            <person name="Silar P."/>
            <person name="Natvig D."/>
            <person name="Lalanne C."/>
            <person name="Gautier V."/>
            <person name="Ament-velasquez S.L."/>
            <person name="Kruys A."/>
            <person name="Hutchinson M.I."/>
            <person name="Powell A.J."/>
            <person name="Barry K."/>
            <person name="Miller A.N."/>
            <person name="Grigoriev I.V."/>
            <person name="Debuchy R."/>
            <person name="Gladieux P."/>
            <person name="Thoren M.H."/>
            <person name="Johannesson H."/>
        </authorList>
    </citation>
    <scope>NUCLEOTIDE SEQUENCE</scope>
    <source>
        <strain evidence="4">SMH2392-1A</strain>
    </source>
</reference>
<gene>
    <name evidence="4" type="ORF">B0T26DRAFT_597546</name>
</gene>
<evidence type="ECO:0000313" key="4">
    <source>
        <dbReference type="EMBL" id="KAK0706261.1"/>
    </source>
</evidence>
<feature type="repeat" description="ANK" evidence="3">
    <location>
        <begin position="33"/>
        <end position="61"/>
    </location>
</feature>
<dbReference type="InterPro" id="IPR002110">
    <property type="entry name" value="Ankyrin_rpt"/>
</dbReference>
<feature type="non-terminal residue" evidence="4">
    <location>
        <position position="120"/>
    </location>
</feature>
<dbReference type="Proteomes" id="UP001172101">
    <property type="component" value="Unassembled WGS sequence"/>
</dbReference>
<name>A0AA39ZYZ8_9PEZI</name>
<dbReference type="PANTHER" id="PTHR24198:SF165">
    <property type="entry name" value="ANKYRIN REPEAT-CONTAINING PROTEIN-RELATED"/>
    <property type="match status" value="1"/>
</dbReference>
<comment type="caution">
    <text evidence="4">The sequence shown here is derived from an EMBL/GenBank/DDBJ whole genome shotgun (WGS) entry which is preliminary data.</text>
</comment>
<dbReference type="PROSITE" id="PS50297">
    <property type="entry name" value="ANK_REP_REGION"/>
    <property type="match status" value="4"/>
</dbReference>
<feature type="non-terminal residue" evidence="4">
    <location>
        <position position="1"/>
    </location>
</feature>
<evidence type="ECO:0000256" key="3">
    <source>
        <dbReference type="PROSITE-ProRule" id="PRU00023"/>
    </source>
</evidence>
<dbReference type="RefSeq" id="XP_060291355.1">
    <property type="nucleotide sequence ID" value="XM_060435650.1"/>
</dbReference>